<organism evidence="2 3">
    <name type="scientific">Tanacetum coccineum</name>
    <dbReference type="NCBI Taxonomy" id="301880"/>
    <lineage>
        <taxon>Eukaryota</taxon>
        <taxon>Viridiplantae</taxon>
        <taxon>Streptophyta</taxon>
        <taxon>Embryophyta</taxon>
        <taxon>Tracheophyta</taxon>
        <taxon>Spermatophyta</taxon>
        <taxon>Magnoliopsida</taxon>
        <taxon>eudicotyledons</taxon>
        <taxon>Gunneridae</taxon>
        <taxon>Pentapetalae</taxon>
        <taxon>asterids</taxon>
        <taxon>campanulids</taxon>
        <taxon>Asterales</taxon>
        <taxon>Asteraceae</taxon>
        <taxon>Asteroideae</taxon>
        <taxon>Anthemideae</taxon>
        <taxon>Anthemidinae</taxon>
        <taxon>Tanacetum</taxon>
    </lineage>
</organism>
<sequence>MGDENPIRTLGDYSKPSHEGYRNTIELPVGNNMVPLRSDTIRLVQNKCSFHGLWSEDPNQHLKDFFKLVDSFDIDVVLMTLRFTWKTLNKPSLNMHLRVPMKREDARLTRFEADFKRQQSEMTNKIDIVLKAINDQIEGTLPIDTEDDGEVMFIEIIRDDDEPQNEREVAPTEEPIIAAKLYVTTDKVRDVETFAHIDDDDDAHVDVHDDDYVIDDAIVALYKENVEKNLDVFDLFDNISTSEIEAAAREKPNIEINNEAFEVCNDCVFLNFSNKPNGGSDHITIRGKDGSLAMFYLALKNAVDADLKVEFLAPSMETKVYGGVVAYFGKNFQYSDSDDLYYLTLFKKKRSAFVGPGSLHLMQSALVVPANSSLIIKANLFDNTSENEILSGTCEITVGLDGKPTVGSIVSKDYSLSVLVNWKLPSEELKIPSSPICHPALASNSIISRLTKRIKFGAHSTSSMAGHSTFSMTDPDERNRWSLQEELENIFNALLKCVFNLQEVVSWSISTCTKEDSGDYLCKSRNVLGIASVEIIDRQLPFEYTITSRSTNVVVLERKLFVIEQPISLASPTDSEYLGSGMRMTENQLIHMSFDDGLCGTGTPWLCATTRSSDFAGFVRNYNMHNMGKIVGALHAMPIEYEKGLPKKAETPQVMMIKGGKIQKANKKSLKAKGKGKANGKGKDKQAYTPKPKNPKPSTKEHPA</sequence>
<reference evidence="2" key="1">
    <citation type="journal article" date="2022" name="Int. J. Mol. Sci.">
        <title>Draft Genome of Tanacetum Coccineum: Genomic Comparison of Closely Related Tanacetum-Family Plants.</title>
        <authorList>
            <person name="Yamashiro T."/>
            <person name="Shiraishi A."/>
            <person name="Nakayama K."/>
            <person name="Satake H."/>
        </authorList>
    </citation>
    <scope>NUCLEOTIDE SEQUENCE</scope>
</reference>
<protein>
    <recommendedName>
        <fullName evidence="4">Zinc finger, CCHC-type</fullName>
    </recommendedName>
</protein>
<dbReference type="Proteomes" id="UP001151760">
    <property type="component" value="Unassembled WGS sequence"/>
</dbReference>
<dbReference type="EMBL" id="BQNB010009222">
    <property type="protein sequence ID" value="GJS60463.1"/>
    <property type="molecule type" value="Genomic_DNA"/>
</dbReference>
<evidence type="ECO:0000313" key="3">
    <source>
        <dbReference type="Proteomes" id="UP001151760"/>
    </source>
</evidence>
<feature type="region of interest" description="Disordered" evidence="1">
    <location>
        <begin position="659"/>
        <end position="704"/>
    </location>
</feature>
<comment type="caution">
    <text evidence="2">The sequence shown here is derived from an EMBL/GenBank/DDBJ whole genome shotgun (WGS) entry which is preliminary data.</text>
</comment>
<gene>
    <name evidence="2" type="ORF">Tco_0655247</name>
</gene>
<evidence type="ECO:0000256" key="1">
    <source>
        <dbReference type="SAM" id="MobiDB-lite"/>
    </source>
</evidence>
<evidence type="ECO:0008006" key="4">
    <source>
        <dbReference type="Google" id="ProtNLM"/>
    </source>
</evidence>
<name>A0ABQ4X5G6_9ASTR</name>
<reference evidence="2" key="2">
    <citation type="submission" date="2022-01" db="EMBL/GenBank/DDBJ databases">
        <authorList>
            <person name="Yamashiro T."/>
            <person name="Shiraishi A."/>
            <person name="Satake H."/>
            <person name="Nakayama K."/>
        </authorList>
    </citation>
    <scope>NUCLEOTIDE SEQUENCE</scope>
</reference>
<keyword evidence="3" id="KW-1185">Reference proteome</keyword>
<evidence type="ECO:0000313" key="2">
    <source>
        <dbReference type="EMBL" id="GJS60463.1"/>
    </source>
</evidence>
<proteinExistence type="predicted"/>
<feature type="compositionally biased region" description="Basic residues" evidence="1">
    <location>
        <begin position="664"/>
        <end position="680"/>
    </location>
</feature>
<accession>A0ABQ4X5G6</accession>